<proteinExistence type="predicted"/>
<accession>A0A2S2E0V8</accession>
<sequence length="576" mass="65587">MSNLNSLIADYCRWFNLLTAKVAELCHAHLYLSVVLFLINQVSQVLVVFIPLKLLIVIGSEGVPRFIRPFIPQIEQETLIIGLASGAGIAYFLYLLSDMALNKLAIRAGRRIVEGSDKISLFDNQQEFSKLMFTRVARTWGGVLMVVGGMALGYLLDWRIYAVLTGLLILEYTGMVFYWRYLSQPRQSLNKISFINRKTTYLQGLSAINFGVVFLFLVYFFWVESYSFIVGIIIILLTRQVMIRFTLAFNDAFITHQQKEKISALYFSDVKLIEVKKQHEVTFVEGLLPQNWPQTIADLNACSHIDLLSYQWQWVDSGVRNIACYLGQAEGHSNDYDLLLKLYPLQQEKNYHSDKLIREELDSDFALNTRVIDSGESEGKYFLLVEGPFNSSGKQNITKTLLDSARQALWCYPLPEYLHSKVARSTPMVHERLEVDKLAEIRVLGENPILDEVLRLYPRICPYIDNLPTFLFNRALNPGALLVSKDGEPKVSHWHALGVEPLGMGMRLSELDEVGEEILSRLRETREDCQGLSLASLKLVSTLAVLEGLLNGQKYSEAAQYMEKFSVLMKECLDGQ</sequence>
<keyword evidence="1" id="KW-0472">Membrane</keyword>
<dbReference type="RefSeq" id="WP_109338893.1">
    <property type="nucleotide sequence ID" value="NZ_CP029347.1"/>
</dbReference>
<keyword evidence="1" id="KW-0812">Transmembrane</keyword>
<evidence type="ECO:0000256" key="1">
    <source>
        <dbReference type="SAM" id="Phobius"/>
    </source>
</evidence>
<keyword evidence="1" id="KW-1133">Transmembrane helix</keyword>
<dbReference type="Proteomes" id="UP000245728">
    <property type="component" value="Chromosome"/>
</dbReference>
<evidence type="ECO:0000313" key="3">
    <source>
        <dbReference type="Proteomes" id="UP000245728"/>
    </source>
</evidence>
<gene>
    <name evidence="2" type="ORF">HMF8227_00733</name>
</gene>
<name>A0A2S2E0V8_9ALTE</name>
<protein>
    <submittedName>
        <fullName evidence="2">Uncharacterized protein</fullName>
    </submittedName>
</protein>
<dbReference type="OrthoDB" id="5780266at2"/>
<feature type="transmembrane region" description="Helical" evidence="1">
    <location>
        <begin position="136"/>
        <end position="154"/>
    </location>
</feature>
<dbReference type="AlphaFoldDB" id="A0A2S2E0V8"/>
<organism evidence="2 3">
    <name type="scientific">Saliniradius amylolyticus</name>
    <dbReference type="NCBI Taxonomy" id="2183582"/>
    <lineage>
        <taxon>Bacteria</taxon>
        <taxon>Pseudomonadati</taxon>
        <taxon>Pseudomonadota</taxon>
        <taxon>Gammaproteobacteria</taxon>
        <taxon>Alteromonadales</taxon>
        <taxon>Alteromonadaceae</taxon>
        <taxon>Saliniradius</taxon>
    </lineage>
</organism>
<keyword evidence="3" id="KW-1185">Reference proteome</keyword>
<feature type="transmembrane region" description="Helical" evidence="1">
    <location>
        <begin position="78"/>
        <end position="97"/>
    </location>
</feature>
<feature type="transmembrane region" description="Helical" evidence="1">
    <location>
        <begin position="160"/>
        <end position="179"/>
    </location>
</feature>
<evidence type="ECO:0000313" key="2">
    <source>
        <dbReference type="EMBL" id="AWL11229.1"/>
    </source>
</evidence>
<dbReference type="EMBL" id="CP029347">
    <property type="protein sequence ID" value="AWL11229.1"/>
    <property type="molecule type" value="Genomic_DNA"/>
</dbReference>
<dbReference type="KEGG" id="salh:HMF8227_00733"/>
<reference evidence="2 3" key="1">
    <citation type="submission" date="2018-05" db="EMBL/GenBank/DDBJ databases">
        <title>Salinimonas sp. HMF8227 Genome sequencing and assembly.</title>
        <authorList>
            <person name="Kang H."/>
            <person name="Kang J."/>
            <person name="Cha I."/>
            <person name="Kim H."/>
            <person name="Joh K."/>
        </authorList>
    </citation>
    <scope>NUCLEOTIDE SEQUENCE [LARGE SCALE GENOMIC DNA]</scope>
    <source>
        <strain evidence="2 3">HMF8227</strain>
    </source>
</reference>
<feature type="transmembrane region" description="Helical" evidence="1">
    <location>
        <begin position="200"/>
        <end position="222"/>
    </location>
</feature>
<feature type="transmembrane region" description="Helical" evidence="1">
    <location>
        <begin position="30"/>
        <end position="58"/>
    </location>
</feature>